<organism evidence="1 2">
    <name type="scientific">Pseudomonas phage PhiPA3</name>
    <name type="common">Pseudomonas aeruginosa phage PhiPA3</name>
    <dbReference type="NCBI Taxonomy" id="998086"/>
    <lineage>
        <taxon>Viruses</taxon>
        <taxon>Duplodnaviria</taxon>
        <taxon>Heunggongvirae</taxon>
        <taxon>Uroviricota</taxon>
        <taxon>Caudoviricetes</taxon>
        <taxon>Chimalliviridae</taxon>
        <taxon>Miltoncavirus</taxon>
        <taxon>Miltoncavirus PhiPA3</taxon>
    </lineage>
</organism>
<dbReference type="RefSeq" id="YP_009217099.1">
    <property type="nucleotide sequence ID" value="NC_028999.1"/>
</dbReference>
<protein>
    <submittedName>
        <fullName evidence="1">Uncharacterized protein 017</fullName>
    </submittedName>
</protein>
<name>F8SJP8_BPPA3</name>
<gene>
    <name evidence="1" type="primary">017</name>
</gene>
<dbReference type="EMBL" id="HQ630627">
    <property type="protein sequence ID" value="AEH03443.1"/>
    <property type="molecule type" value="Genomic_DNA"/>
</dbReference>
<sequence length="414" mass="48156">MALTVRETLDKHFEGVKFDRDLCKRITDYCVRFMNRNEDHSAFFGGVLMGVNEIKFYDTDRELWFDDVLGVDDDLLKHDFDRAEGIDTSHIVASDAFNYLPGYITMRLNKETNIPLNIRHEAMVSAFMVLHFKYLTSLLVRRFKYPARREVAEATFAALNYKFDIKAIGSWGKLIRQRAEGIVANTHENIYQNYLLDRERDDTYWAKRIVTDTQSRIRELVNKYYSVYIQTLQSGAKVIITSDVQVNTDGEQVLKDKSSGYASYLRYMHGVVTSEQSFIRPELLSVIYKAMPTMPEHMLVPTLQYISRNVGLKRMEFIEKFIDESLLYAFDYMQSIRTSVQRNNDLIGLLTKIRAKIMASKTTNEQVLFIRDTGEKMVRDATGNRYAGHIAATRTGLMLYVILRAMCKNYYTRT</sequence>
<keyword evidence="2" id="KW-1185">Reference proteome</keyword>
<evidence type="ECO:0000313" key="1">
    <source>
        <dbReference type="EMBL" id="AEH03443.1"/>
    </source>
</evidence>
<dbReference type="GeneID" id="26643547"/>
<organismHost>
    <name type="scientific">Pseudomonas aeruginosa</name>
    <dbReference type="NCBI Taxonomy" id="287"/>
</organismHost>
<reference evidence="1 2" key="1">
    <citation type="journal article" date="2011" name="Microbiology">
        <title>The Pseudomonas aeruginosa generalized transducing phage phiPA3 is a new member of the phiKZ-like group of 'jumbo' phages, and infects model laboratory strains and clinical isolates from cystic fibrosis patients.</title>
        <authorList>
            <person name="Monson R."/>
            <person name="Foulds I."/>
            <person name="Foweraker J."/>
            <person name="Welch M."/>
            <person name="Salmond G.P."/>
        </authorList>
    </citation>
    <scope>NUCLEOTIDE SEQUENCE [LARGE SCALE GENOMIC DNA]</scope>
</reference>
<proteinExistence type="predicted"/>
<dbReference type="Proteomes" id="UP000008388">
    <property type="component" value="Segment"/>
</dbReference>
<accession>F8SJP8</accession>
<dbReference type="OrthoDB" id="2949at10239"/>
<evidence type="ECO:0000313" key="2">
    <source>
        <dbReference type="Proteomes" id="UP000008388"/>
    </source>
</evidence>
<dbReference type="KEGG" id="vg:26643547"/>